<dbReference type="Proteomes" id="UP000250235">
    <property type="component" value="Unassembled WGS sequence"/>
</dbReference>
<evidence type="ECO:0000313" key="2">
    <source>
        <dbReference type="EMBL" id="KZV34667.1"/>
    </source>
</evidence>
<keyword evidence="3" id="KW-1185">Reference proteome</keyword>
<dbReference type="AlphaFoldDB" id="A0A2Z7BKQ2"/>
<proteinExistence type="predicted"/>
<sequence>MVEKPARVRIEKHQDQVCIEEHQVSDLSSPEEMQATSILGESLPETNFEENRRP</sequence>
<protein>
    <submittedName>
        <fullName evidence="2">Uncharacterized protein</fullName>
    </submittedName>
</protein>
<evidence type="ECO:0000313" key="3">
    <source>
        <dbReference type="Proteomes" id="UP000250235"/>
    </source>
</evidence>
<accession>A0A2Z7BKQ2</accession>
<name>A0A2Z7BKQ2_9LAMI</name>
<feature type="region of interest" description="Disordered" evidence="1">
    <location>
        <begin position="24"/>
        <end position="54"/>
    </location>
</feature>
<gene>
    <name evidence="2" type="ORF">F511_10942</name>
</gene>
<reference evidence="2 3" key="1">
    <citation type="journal article" date="2015" name="Proc. Natl. Acad. Sci. U.S.A.">
        <title>The resurrection genome of Boea hygrometrica: A blueprint for survival of dehydration.</title>
        <authorList>
            <person name="Xiao L."/>
            <person name="Yang G."/>
            <person name="Zhang L."/>
            <person name="Yang X."/>
            <person name="Zhao S."/>
            <person name="Ji Z."/>
            <person name="Zhou Q."/>
            <person name="Hu M."/>
            <person name="Wang Y."/>
            <person name="Chen M."/>
            <person name="Xu Y."/>
            <person name="Jin H."/>
            <person name="Xiao X."/>
            <person name="Hu G."/>
            <person name="Bao F."/>
            <person name="Hu Y."/>
            <person name="Wan P."/>
            <person name="Li L."/>
            <person name="Deng X."/>
            <person name="Kuang T."/>
            <person name="Xiang C."/>
            <person name="Zhu J.K."/>
            <person name="Oliver M.J."/>
            <person name="He Y."/>
        </authorList>
    </citation>
    <scope>NUCLEOTIDE SEQUENCE [LARGE SCALE GENOMIC DNA]</scope>
    <source>
        <strain evidence="3">cv. XS01</strain>
    </source>
</reference>
<dbReference type="EMBL" id="KV005019">
    <property type="protein sequence ID" value="KZV34667.1"/>
    <property type="molecule type" value="Genomic_DNA"/>
</dbReference>
<evidence type="ECO:0000256" key="1">
    <source>
        <dbReference type="SAM" id="MobiDB-lite"/>
    </source>
</evidence>
<organism evidence="2 3">
    <name type="scientific">Dorcoceras hygrometricum</name>
    <dbReference type="NCBI Taxonomy" id="472368"/>
    <lineage>
        <taxon>Eukaryota</taxon>
        <taxon>Viridiplantae</taxon>
        <taxon>Streptophyta</taxon>
        <taxon>Embryophyta</taxon>
        <taxon>Tracheophyta</taxon>
        <taxon>Spermatophyta</taxon>
        <taxon>Magnoliopsida</taxon>
        <taxon>eudicotyledons</taxon>
        <taxon>Gunneridae</taxon>
        <taxon>Pentapetalae</taxon>
        <taxon>asterids</taxon>
        <taxon>lamiids</taxon>
        <taxon>Lamiales</taxon>
        <taxon>Gesneriaceae</taxon>
        <taxon>Didymocarpoideae</taxon>
        <taxon>Trichosporeae</taxon>
        <taxon>Loxocarpinae</taxon>
        <taxon>Dorcoceras</taxon>
    </lineage>
</organism>